<evidence type="ECO:0000256" key="11">
    <source>
        <dbReference type="ARBA" id="ARBA00023170"/>
    </source>
</evidence>
<evidence type="ECO:0000256" key="15">
    <source>
        <dbReference type="ARBA" id="ARBA00025402"/>
    </source>
</evidence>
<sequence>MSGSWNVQIPLYAGIFLLAVAGNALVILTLVRNQSMRTITNLFLLNLAVSDLLLGVVCMPFTLIGNILRDFVFGDLMCRLIPFLQATSVAVSAWTLVAISVERYYAICHPLRSRRWQTLSHAYRLIAAIWLASFITMLPISLLSCLIPTNQGLRKCREIWPDGDYERGYNLMLDALLLVLPLLILIVTYSLITITLWRGIRPANQSGQNEPMNNGCSHIEVTRSSSSFKFNSTVGTTSCSSPGGLRRTNTEKALLKKKRVIKMLCAVVMEFFICWTPLYVINTVTLFDKHIVYNALSSQEISYFQLLAYSSSCCNPITYCFMNSSFRKAFLKLFGCLRRGKPKTHF</sequence>
<dbReference type="InterPro" id="IPR017452">
    <property type="entry name" value="GPCR_Rhodpsn_7TM"/>
</dbReference>
<keyword evidence="9" id="KW-0564">Palmitate</keyword>
<keyword evidence="21" id="KW-1185">Reference proteome</keyword>
<keyword evidence="7 17" id="KW-0297">G-protein coupled receptor</keyword>
<dbReference type="PRINTS" id="PR00237">
    <property type="entry name" value="GPCRRHODOPSN"/>
</dbReference>
<evidence type="ECO:0000256" key="9">
    <source>
        <dbReference type="ARBA" id="ARBA00023139"/>
    </source>
</evidence>
<dbReference type="GO" id="GO:0005886">
    <property type="term" value="C:plasma membrane"/>
    <property type="evidence" value="ECO:0007669"/>
    <property type="project" value="UniProtKB-SubCell"/>
</dbReference>
<dbReference type="STRING" id="195883.A0A482XCY4"/>
<dbReference type="SMR" id="A0A482XCY4"/>
<evidence type="ECO:0000256" key="12">
    <source>
        <dbReference type="ARBA" id="ARBA00023180"/>
    </source>
</evidence>
<evidence type="ECO:0000256" key="10">
    <source>
        <dbReference type="ARBA" id="ARBA00023157"/>
    </source>
</evidence>
<dbReference type="OrthoDB" id="10037617at2759"/>
<proteinExistence type="inferred from homology"/>
<dbReference type="SUPFAM" id="SSF81321">
    <property type="entry name" value="Family A G protein-coupled receptor-like"/>
    <property type="match status" value="1"/>
</dbReference>
<evidence type="ECO:0000313" key="20">
    <source>
        <dbReference type="EMBL" id="RZF43573.1"/>
    </source>
</evidence>
<dbReference type="Gene3D" id="1.20.1070.10">
    <property type="entry name" value="Rhodopsin 7-helix transmembrane proteins"/>
    <property type="match status" value="1"/>
</dbReference>
<feature type="transmembrane region" description="Helical" evidence="18">
    <location>
        <begin position="80"/>
        <end position="101"/>
    </location>
</feature>
<dbReference type="AlphaFoldDB" id="A0A482XCY4"/>
<protein>
    <recommendedName>
        <fullName evidence="3">Gastrin/cholecystokinin type B receptor</fullName>
    </recommendedName>
    <alternativeName>
        <fullName evidence="16">Cholecystokinin-2 receptor</fullName>
    </alternativeName>
</protein>
<feature type="transmembrane region" description="Helical" evidence="18">
    <location>
        <begin position="12"/>
        <end position="31"/>
    </location>
</feature>
<dbReference type="Pfam" id="PF00001">
    <property type="entry name" value="7tm_1"/>
    <property type="match status" value="1"/>
</dbReference>
<accession>A0A482XCY4</accession>
<dbReference type="GO" id="GO:0008188">
    <property type="term" value="F:neuropeptide receptor activity"/>
    <property type="evidence" value="ECO:0007669"/>
    <property type="project" value="TreeGrafter"/>
</dbReference>
<dbReference type="InParanoid" id="A0A482XCY4"/>
<evidence type="ECO:0000256" key="17">
    <source>
        <dbReference type="RuleBase" id="RU000688"/>
    </source>
</evidence>
<dbReference type="InterPro" id="IPR000276">
    <property type="entry name" value="GPCR_Rhodpsn"/>
</dbReference>
<dbReference type="SMART" id="SM01381">
    <property type="entry name" value="7TM_GPCR_Srsx"/>
    <property type="match status" value="1"/>
</dbReference>
<name>A0A482XCY4_LAOST</name>
<keyword evidence="14" id="KW-0449">Lipoprotein</keyword>
<evidence type="ECO:0000256" key="8">
    <source>
        <dbReference type="ARBA" id="ARBA00023136"/>
    </source>
</evidence>
<evidence type="ECO:0000256" key="5">
    <source>
        <dbReference type="ARBA" id="ARBA00022692"/>
    </source>
</evidence>
<comment type="function">
    <text evidence="15">Receptor for gastrin and cholecystokinin. The CCK-B receptors occur throughout the central nervous system where they modulate anxiety, analgesia, arousal, and neuroleptic activity. This receptor mediates its action by association with G proteins that activate a phosphatidylinositol-calcium second messenger system.</text>
</comment>
<dbReference type="FunCoup" id="A0A482XCY4">
    <property type="interactions" value="75"/>
</dbReference>
<evidence type="ECO:0000256" key="3">
    <source>
        <dbReference type="ARBA" id="ARBA00019090"/>
    </source>
</evidence>
<evidence type="ECO:0000256" key="16">
    <source>
        <dbReference type="ARBA" id="ARBA00031093"/>
    </source>
</evidence>
<evidence type="ECO:0000256" key="13">
    <source>
        <dbReference type="ARBA" id="ARBA00023224"/>
    </source>
</evidence>
<reference evidence="20 21" key="1">
    <citation type="journal article" date="2017" name="Gigascience">
        <title>Genome sequence of the small brown planthopper, Laodelphax striatellus.</title>
        <authorList>
            <person name="Zhu J."/>
            <person name="Jiang F."/>
            <person name="Wang X."/>
            <person name="Yang P."/>
            <person name="Bao Y."/>
            <person name="Zhao W."/>
            <person name="Wang W."/>
            <person name="Lu H."/>
            <person name="Wang Q."/>
            <person name="Cui N."/>
            <person name="Li J."/>
            <person name="Chen X."/>
            <person name="Luo L."/>
            <person name="Yu J."/>
            <person name="Kang L."/>
            <person name="Cui F."/>
        </authorList>
    </citation>
    <scope>NUCLEOTIDE SEQUENCE [LARGE SCALE GENOMIC DNA]</scope>
    <source>
        <strain evidence="20">Lst14</strain>
    </source>
</reference>
<keyword evidence="10" id="KW-1015">Disulfide bond</keyword>
<dbReference type="Proteomes" id="UP000291343">
    <property type="component" value="Unassembled WGS sequence"/>
</dbReference>
<feature type="transmembrane region" description="Helical" evidence="18">
    <location>
        <begin position="260"/>
        <end position="281"/>
    </location>
</feature>
<evidence type="ECO:0000256" key="7">
    <source>
        <dbReference type="ARBA" id="ARBA00023040"/>
    </source>
</evidence>
<keyword evidence="4" id="KW-1003">Cell membrane</keyword>
<evidence type="ECO:0000256" key="14">
    <source>
        <dbReference type="ARBA" id="ARBA00023288"/>
    </source>
</evidence>
<evidence type="ECO:0000256" key="4">
    <source>
        <dbReference type="ARBA" id="ARBA00022475"/>
    </source>
</evidence>
<evidence type="ECO:0000256" key="2">
    <source>
        <dbReference type="ARBA" id="ARBA00010663"/>
    </source>
</evidence>
<dbReference type="InterPro" id="IPR000314">
    <property type="entry name" value="Gastrin_rcpt"/>
</dbReference>
<gene>
    <name evidence="20" type="ORF">LSTR_LSTR008086</name>
</gene>
<feature type="domain" description="G-protein coupled receptors family 1 profile" evidence="19">
    <location>
        <begin position="22"/>
        <end position="319"/>
    </location>
</feature>
<dbReference type="PRINTS" id="PR01822">
    <property type="entry name" value="CCYSTOKININR"/>
</dbReference>
<keyword evidence="12" id="KW-0325">Glycoprotein</keyword>
<comment type="subcellular location">
    <subcellularLocation>
        <location evidence="1">Cell membrane</location>
        <topology evidence="1">Multi-pass membrane protein</topology>
    </subcellularLocation>
</comment>
<dbReference type="PANTHER" id="PTHR24238">
    <property type="entry name" value="G-PROTEIN COUPLED RECEPTOR"/>
    <property type="match status" value="1"/>
</dbReference>
<keyword evidence="11 17" id="KW-0675">Receptor</keyword>
<feature type="transmembrane region" description="Helical" evidence="18">
    <location>
        <begin position="43"/>
        <end position="68"/>
    </location>
</feature>
<dbReference type="EMBL" id="QKKF02012624">
    <property type="protein sequence ID" value="RZF43573.1"/>
    <property type="molecule type" value="Genomic_DNA"/>
</dbReference>
<dbReference type="PROSITE" id="PS00237">
    <property type="entry name" value="G_PROTEIN_RECEP_F1_1"/>
    <property type="match status" value="1"/>
</dbReference>
<feature type="transmembrane region" description="Helical" evidence="18">
    <location>
        <begin position="301"/>
        <end position="322"/>
    </location>
</feature>
<comment type="caution">
    <text evidence="20">The sequence shown here is derived from an EMBL/GenBank/DDBJ whole genome shotgun (WGS) entry which is preliminary data.</text>
</comment>
<keyword evidence="5 17" id="KW-0812">Transmembrane</keyword>
<keyword evidence="13 17" id="KW-0807">Transducer</keyword>
<keyword evidence="8 18" id="KW-0472">Membrane</keyword>
<feature type="transmembrane region" description="Helical" evidence="18">
    <location>
        <begin position="122"/>
        <end position="149"/>
    </location>
</feature>
<evidence type="ECO:0000256" key="18">
    <source>
        <dbReference type="SAM" id="Phobius"/>
    </source>
</evidence>
<dbReference type="PRINTS" id="PR00527">
    <property type="entry name" value="GASTRINR"/>
</dbReference>
<evidence type="ECO:0000256" key="1">
    <source>
        <dbReference type="ARBA" id="ARBA00004651"/>
    </source>
</evidence>
<comment type="similarity">
    <text evidence="2 17">Belongs to the G-protein coupled receptor 1 family.</text>
</comment>
<feature type="transmembrane region" description="Helical" evidence="18">
    <location>
        <begin position="169"/>
        <end position="192"/>
    </location>
</feature>
<evidence type="ECO:0000313" key="21">
    <source>
        <dbReference type="Proteomes" id="UP000291343"/>
    </source>
</evidence>
<evidence type="ECO:0000256" key="6">
    <source>
        <dbReference type="ARBA" id="ARBA00022989"/>
    </source>
</evidence>
<dbReference type="GO" id="GO:0015054">
    <property type="term" value="F:gastrin receptor activity"/>
    <property type="evidence" value="ECO:0007669"/>
    <property type="project" value="InterPro"/>
</dbReference>
<keyword evidence="6 18" id="KW-1133">Transmembrane helix</keyword>
<evidence type="ECO:0000259" key="19">
    <source>
        <dbReference type="PROSITE" id="PS50262"/>
    </source>
</evidence>
<dbReference type="PANTHER" id="PTHR24238:SF75">
    <property type="entry name" value="CHOLECYSTOKININ-LIKE RECEPTOR AT 17D1-RELATED"/>
    <property type="match status" value="1"/>
</dbReference>
<dbReference type="PROSITE" id="PS50262">
    <property type="entry name" value="G_PROTEIN_RECEP_F1_2"/>
    <property type="match status" value="1"/>
</dbReference>
<dbReference type="InterPro" id="IPR009126">
    <property type="entry name" value="Cholcskin_rcpt"/>
</dbReference>
<organism evidence="20 21">
    <name type="scientific">Laodelphax striatellus</name>
    <name type="common">Small brown planthopper</name>
    <name type="synonym">Delphax striatella</name>
    <dbReference type="NCBI Taxonomy" id="195883"/>
    <lineage>
        <taxon>Eukaryota</taxon>
        <taxon>Metazoa</taxon>
        <taxon>Ecdysozoa</taxon>
        <taxon>Arthropoda</taxon>
        <taxon>Hexapoda</taxon>
        <taxon>Insecta</taxon>
        <taxon>Pterygota</taxon>
        <taxon>Neoptera</taxon>
        <taxon>Paraneoptera</taxon>
        <taxon>Hemiptera</taxon>
        <taxon>Auchenorrhyncha</taxon>
        <taxon>Fulgoroidea</taxon>
        <taxon>Delphacidae</taxon>
        <taxon>Criomorphinae</taxon>
        <taxon>Laodelphax</taxon>
    </lineage>
</organism>